<proteinExistence type="predicted"/>
<feature type="transmembrane region" description="Helical" evidence="1">
    <location>
        <begin position="58"/>
        <end position="76"/>
    </location>
</feature>
<organism evidence="2 3">
    <name type="scientific">Caenorhabditis tropicalis</name>
    <dbReference type="NCBI Taxonomy" id="1561998"/>
    <lineage>
        <taxon>Eukaryota</taxon>
        <taxon>Metazoa</taxon>
        <taxon>Ecdysozoa</taxon>
        <taxon>Nematoda</taxon>
        <taxon>Chromadorea</taxon>
        <taxon>Rhabditida</taxon>
        <taxon>Rhabditina</taxon>
        <taxon>Rhabditomorpha</taxon>
        <taxon>Rhabditoidea</taxon>
        <taxon>Rhabditidae</taxon>
        <taxon>Peloderinae</taxon>
        <taxon>Caenorhabditis</taxon>
    </lineage>
</organism>
<dbReference type="Pfam" id="PF10322">
    <property type="entry name" value="7TM_GPCR_Sru"/>
    <property type="match status" value="1"/>
</dbReference>
<protein>
    <submittedName>
        <fullName evidence="3">G_PROTEIN_RECEP_F1_2 domain-containing protein</fullName>
    </submittedName>
</protein>
<dbReference type="AlphaFoldDB" id="A0A1I7U9N8"/>
<sequence>MMTVLFCGLRVAILYSVGTTKTKMMIRVVPWIIFLVSLAATSPQFLSDGMCIQMSPPYPFGSIAIINGFSFSNVIAAEIQELSFIIPTCAAIIVLSAFMIRKLNERSILNLQTASKKYLKIERTLTWTMVILLVPLLLHLFLAIIVLLPVTDIFRTIISYTLLTRPLVLDFRLHIATLYFYYTHPVFKNDRMCKIASGSQILHSR</sequence>
<evidence type="ECO:0000313" key="3">
    <source>
        <dbReference type="WBParaSite" id="Csp11.Scaffold629.g16279.t1"/>
    </source>
</evidence>
<keyword evidence="1" id="KW-0812">Transmembrane</keyword>
<dbReference type="WBParaSite" id="Csp11.Scaffold629.g16279.t1">
    <property type="protein sequence ID" value="Csp11.Scaffold629.g16279.t1"/>
    <property type="gene ID" value="Csp11.Scaffold629.g16279"/>
</dbReference>
<evidence type="ECO:0000313" key="2">
    <source>
        <dbReference type="Proteomes" id="UP000095282"/>
    </source>
</evidence>
<reference evidence="3" key="1">
    <citation type="submission" date="2016-11" db="UniProtKB">
        <authorList>
            <consortium name="WormBaseParasite"/>
        </authorList>
    </citation>
    <scope>IDENTIFICATION</scope>
</reference>
<dbReference type="InterPro" id="IPR003839">
    <property type="entry name" value="7TM_GPCR_serpentine_rcpt_Sru"/>
</dbReference>
<feature type="transmembrane region" description="Helical" evidence="1">
    <location>
        <begin position="82"/>
        <end position="103"/>
    </location>
</feature>
<keyword evidence="2" id="KW-1185">Reference proteome</keyword>
<keyword evidence="1" id="KW-1133">Transmembrane helix</keyword>
<dbReference type="Proteomes" id="UP000095282">
    <property type="component" value="Unplaced"/>
</dbReference>
<accession>A0A1I7U9N8</accession>
<feature type="transmembrane region" description="Helical" evidence="1">
    <location>
        <begin position="28"/>
        <end position="46"/>
    </location>
</feature>
<dbReference type="PANTHER" id="PTHR47516">
    <property type="entry name" value="SERPENTINE RECEPTOR, CLASS U-RELATED"/>
    <property type="match status" value="1"/>
</dbReference>
<feature type="transmembrane region" description="Helical" evidence="1">
    <location>
        <begin position="124"/>
        <end position="150"/>
    </location>
</feature>
<name>A0A1I7U9N8_9PELO</name>
<evidence type="ECO:0000256" key="1">
    <source>
        <dbReference type="SAM" id="Phobius"/>
    </source>
</evidence>
<keyword evidence="1" id="KW-0472">Membrane</keyword>
<dbReference type="PANTHER" id="PTHR47516:SF2">
    <property type="entry name" value="SERPENTINE RECEPTOR CLASS GAMMA"/>
    <property type="match status" value="1"/>
</dbReference>